<protein>
    <recommendedName>
        <fullName evidence="4">Transmembrane protein alanine and leucine rich</fullName>
    </recommendedName>
</protein>
<feature type="transmembrane region" description="Helical" evidence="1">
    <location>
        <begin position="251"/>
        <end position="269"/>
    </location>
</feature>
<dbReference type="EMBL" id="MVIH01000016">
    <property type="protein sequence ID" value="ORB49064.1"/>
    <property type="molecule type" value="Genomic_DNA"/>
</dbReference>
<feature type="transmembrane region" description="Helical" evidence="1">
    <location>
        <begin position="489"/>
        <end position="510"/>
    </location>
</feature>
<keyword evidence="1" id="KW-0472">Membrane</keyword>
<feature type="transmembrane region" description="Helical" evidence="1">
    <location>
        <begin position="445"/>
        <end position="469"/>
    </location>
</feature>
<dbReference type="Proteomes" id="UP000192534">
    <property type="component" value="Unassembled WGS sequence"/>
</dbReference>
<evidence type="ECO:0000313" key="3">
    <source>
        <dbReference type="Proteomes" id="UP000192534"/>
    </source>
</evidence>
<feature type="transmembrane region" description="Helical" evidence="1">
    <location>
        <begin position="227"/>
        <end position="245"/>
    </location>
</feature>
<accession>A0A1X0IM80</accession>
<evidence type="ECO:0008006" key="4">
    <source>
        <dbReference type="Google" id="ProtNLM"/>
    </source>
</evidence>
<organism evidence="2 3">
    <name type="scientific">Mycolicibacterium rhodesiae</name>
    <name type="common">Mycobacterium rhodesiae</name>
    <dbReference type="NCBI Taxonomy" id="36814"/>
    <lineage>
        <taxon>Bacteria</taxon>
        <taxon>Bacillati</taxon>
        <taxon>Actinomycetota</taxon>
        <taxon>Actinomycetes</taxon>
        <taxon>Mycobacteriales</taxon>
        <taxon>Mycobacteriaceae</taxon>
        <taxon>Mycolicibacterium</taxon>
    </lineage>
</organism>
<gene>
    <name evidence="2" type="ORF">BST42_24030</name>
</gene>
<evidence type="ECO:0000256" key="1">
    <source>
        <dbReference type="SAM" id="Phobius"/>
    </source>
</evidence>
<dbReference type="OrthoDB" id="3251757at2"/>
<feature type="transmembrane region" description="Helical" evidence="1">
    <location>
        <begin position="281"/>
        <end position="309"/>
    </location>
</feature>
<comment type="caution">
    <text evidence="2">The sequence shown here is derived from an EMBL/GenBank/DDBJ whole genome shotgun (WGS) entry which is preliminary data.</text>
</comment>
<reference evidence="2 3" key="1">
    <citation type="submission" date="2016-12" db="EMBL/GenBank/DDBJ databases">
        <title>The new phylogeny of genus Mycobacterium.</title>
        <authorList>
            <person name="Tortoli E."/>
            <person name="Trovato A."/>
            <person name="Cirillo D.M."/>
        </authorList>
    </citation>
    <scope>NUCLEOTIDE SEQUENCE [LARGE SCALE GENOMIC DNA]</scope>
    <source>
        <strain evidence="2 3">DSM 44223</strain>
    </source>
</reference>
<feature type="transmembrane region" description="Helical" evidence="1">
    <location>
        <begin position="198"/>
        <end position="215"/>
    </location>
</feature>
<dbReference type="InterPro" id="IPR046671">
    <property type="entry name" value="DUF6541"/>
</dbReference>
<keyword evidence="1" id="KW-0812">Transmembrane</keyword>
<keyword evidence="1" id="KW-1133">Transmembrane helix</keyword>
<name>A0A1X0IM80_MYCRH</name>
<feature type="transmembrane region" description="Helical" evidence="1">
    <location>
        <begin position="406"/>
        <end position="425"/>
    </location>
</feature>
<feature type="transmembrane region" description="Helical" evidence="1">
    <location>
        <begin position="64"/>
        <end position="84"/>
    </location>
</feature>
<sequence length="660" mass="71743">MSFGFGVLIAVLLLILPGAVVAMAGRLRWYVALGVGPVLTYGVVGLAIIPFGAIGIAWNAWTALLALAIVTAAVFGLRILLARYRTDDPTADEVSLWPALTVAAGVILGAVLIGIAAWRGMPYWQSIPSNWDSVWHANTIRWILDTGQASSTHMGELRNVETHAQLYYPSVFHALGAVLAQLTGAAPTTAYTLSSLSAAVWLFPLSAGLLTWQLLRSRGTSQWRTAGAAATAAALAASFTSVPYVEFDTASMPNMAAYGVAIPAFVLIASSLRNRDRIPMAVIALVGVFSVHITGGVVVVTFVVAWWLLDALWRPVLGRARDFLTLTIIAVPTLAVLLPQFLGVLQQAEVIAGHAFLTHQGRKRTLFNAVVQHTRHLNDYPIQNVIIALAGAGFILLLAKRIWWPAAVWLVLIVSIVHSGAPFGGPLGTIVGKYSDLFYSDPRRLSAVVTLLLTPMAGIALYSLALLLVAGARRLIRRWAAAREPDRGFWIGATAVLLVAVSVGLAWHYFPRHRYLMGEKYDRVIVDDKDLQAFAYLATLPGARDTLIGDANVDGTAWMYAVAGLHPLWTHYDYPVQQGPGYHRFIFWAYADDADHDPRIAEAVKALNIRYVLTSAPVVRGFVMPDGLVSLDKSKSWAKIYDNGEARIYEWRGSAPQDTR</sequence>
<feature type="transmembrane region" description="Helical" evidence="1">
    <location>
        <begin position="96"/>
        <end position="118"/>
    </location>
</feature>
<dbReference type="AlphaFoldDB" id="A0A1X0IM80"/>
<dbReference type="Pfam" id="PF20176">
    <property type="entry name" value="DUF6541"/>
    <property type="match status" value="1"/>
</dbReference>
<keyword evidence="3" id="KW-1185">Reference proteome</keyword>
<proteinExistence type="predicted"/>
<feature type="transmembrane region" description="Helical" evidence="1">
    <location>
        <begin position="38"/>
        <end position="57"/>
    </location>
</feature>
<dbReference type="RefSeq" id="WP_083121827.1">
    <property type="nucleotide sequence ID" value="NZ_JACKUO010000014.1"/>
</dbReference>
<evidence type="ECO:0000313" key="2">
    <source>
        <dbReference type="EMBL" id="ORB49064.1"/>
    </source>
</evidence>